<dbReference type="Pfam" id="PF00254">
    <property type="entry name" value="FKBP_C"/>
    <property type="match status" value="1"/>
</dbReference>
<dbReference type="PANTHER" id="PTHR43811:SF23">
    <property type="entry name" value="FKBP-TYPE 22 KDA PEPTIDYL-PROLYL CIS-TRANS ISOMERASE"/>
    <property type="match status" value="1"/>
</dbReference>
<evidence type="ECO:0000313" key="10">
    <source>
        <dbReference type="EMBL" id="KYN79465.1"/>
    </source>
</evidence>
<dbReference type="PROSITE" id="PS50059">
    <property type="entry name" value="FKBP_PPIASE"/>
    <property type="match status" value="1"/>
</dbReference>
<dbReference type="EMBL" id="LOMK01000001">
    <property type="protein sequence ID" value="KYN25776.1"/>
    <property type="molecule type" value="Genomic_DNA"/>
</dbReference>
<dbReference type="GeneID" id="95678974"/>
<evidence type="ECO:0000256" key="1">
    <source>
        <dbReference type="ARBA" id="ARBA00000971"/>
    </source>
</evidence>
<keyword evidence="4 5" id="KW-0413">Isomerase</keyword>
<dbReference type="AlphaFoldDB" id="A0A151JJD7"/>
<evidence type="ECO:0000313" key="13">
    <source>
        <dbReference type="Proteomes" id="UP000075349"/>
    </source>
</evidence>
<evidence type="ECO:0000256" key="7">
    <source>
        <dbReference type="SAM" id="Coils"/>
    </source>
</evidence>
<keyword evidence="14" id="KW-1185">Reference proteome</keyword>
<dbReference type="GO" id="GO:0003755">
    <property type="term" value="F:peptidyl-prolyl cis-trans isomerase activity"/>
    <property type="evidence" value="ECO:0007669"/>
    <property type="project" value="UniProtKB-UniRule"/>
</dbReference>
<dbReference type="EMBL" id="LOBP01000195">
    <property type="protein sequence ID" value="KYN80786.1"/>
    <property type="molecule type" value="Genomic_DNA"/>
</dbReference>
<evidence type="ECO:0000256" key="5">
    <source>
        <dbReference type="PROSITE-ProRule" id="PRU00277"/>
    </source>
</evidence>
<organism evidence="9 13">
    <name type="scientific">Vibrio cidicii</name>
    <dbReference type="NCBI Taxonomy" id="1763883"/>
    <lineage>
        <taxon>Bacteria</taxon>
        <taxon>Pseudomonadati</taxon>
        <taxon>Pseudomonadota</taxon>
        <taxon>Gammaproteobacteria</taxon>
        <taxon>Vibrionales</taxon>
        <taxon>Vibrionaceae</taxon>
        <taxon>Vibrio</taxon>
    </lineage>
</organism>
<dbReference type="EC" id="5.2.1.8" evidence="6"/>
<dbReference type="Pfam" id="PF01346">
    <property type="entry name" value="FKBP_N"/>
    <property type="match status" value="1"/>
</dbReference>
<evidence type="ECO:0000256" key="3">
    <source>
        <dbReference type="ARBA" id="ARBA00023110"/>
    </source>
</evidence>
<dbReference type="Gene3D" id="1.10.287.460">
    <property type="entry name" value="Peptidyl-prolyl cis-trans isomerase, FKBP-type, N-terminal domain"/>
    <property type="match status" value="1"/>
</dbReference>
<dbReference type="Gene3D" id="3.10.50.40">
    <property type="match status" value="1"/>
</dbReference>
<dbReference type="EMBL" id="LOBR01000136">
    <property type="protein sequence ID" value="KYN79465.1"/>
    <property type="molecule type" value="Genomic_DNA"/>
</dbReference>
<keyword evidence="3 5" id="KW-0697">Rotamase</keyword>
<gene>
    <name evidence="11" type="ORF">ATY35_06620</name>
    <name evidence="10" type="ORF">ATY37_09745</name>
    <name evidence="9" type="ORF">AUQ44_10400</name>
</gene>
<comment type="caution">
    <text evidence="9">The sequence shown here is derived from an EMBL/GenBank/DDBJ whole genome shotgun (WGS) entry which is preliminary data.</text>
</comment>
<dbReference type="Proteomes" id="UP000075349">
    <property type="component" value="Unassembled WGS sequence"/>
</dbReference>
<dbReference type="RefSeq" id="WP_061895316.1">
    <property type="nucleotide sequence ID" value="NZ_CAXYEW010000010.1"/>
</dbReference>
<dbReference type="NCBIfam" id="NF008602">
    <property type="entry name" value="PRK11570.1"/>
    <property type="match status" value="1"/>
</dbReference>
<evidence type="ECO:0000313" key="12">
    <source>
        <dbReference type="Proteomes" id="UP000075346"/>
    </source>
</evidence>
<dbReference type="Proteomes" id="UP000075346">
    <property type="component" value="Unassembled WGS sequence"/>
</dbReference>
<reference evidence="13 14" key="2">
    <citation type="submission" date="2015-12" db="EMBL/GenBank/DDBJ databases">
        <authorList>
            <person name="Tarr C.L."/>
            <person name="Gladney L.M."/>
        </authorList>
    </citation>
    <scope>NUCLEOTIDE SEQUENCE [LARGE SCALE GENOMIC DNA]</scope>
    <source>
        <strain evidence="11 14">1048-83</strain>
        <strain evidence="10">2538-88</strain>
        <strain evidence="13">2756-81</strain>
    </source>
</reference>
<comment type="similarity">
    <text evidence="2 6">Belongs to the FKBP-type PPIase family.</text>
</comment>
<accession>A0A151KQT7</accession>
<feature type="coiled-coil region" evidence="7">
    <location>
        <begin position="55"/>
        <end position="82"/>
    </location>
</feature>
<evidence type="ECO:0000313" key="9">
    <source>
        <dbReference type="EMBL" id="KYN25776.1"/>
    </source>
</evidence>
<dbReference type="Proteomes" id="UP000075609">
    <property type="component" value="Unassembled WGS sequence"/>
</dbReference>
<evidence type="ECO:0000256" key="2">
    <source>
        <dbReference type="ARBA" id="ARBA00006577"/>
    </source>
</evidence>
<sequence>MSDIKFETVEQKASYGIGLQMGQQLAGSGLDGLNVDAIAAGIATALTGDMPAIEVDEINKALQELYTRAEAARAEAAKAAAADGEAFLKDNALRSEVTVLDSGLQYEIITEGNGEIPTSDKTVRVHYHGELVDGTVFDSSVSRGQPAQFPVTGVIKGWVEALQLMPVGSKWKLYIPHDLAYGERGAGASIPPFAALVFEVELLAIV</sequence>
<proteinExistence type="inferred from homology"/>
<dbReference type="InterPro" id="IPR036944">
    <property type="entry name" value="PPIase_FKBP_N_sf"/>
</dbReference>
<evidence type="ECO:0000313" key="11">
    <source>
        <dbReference type="EMBL" id="KYN80786.1"/>
    </source>
</evidence>
<dbReference type="SUPFAM" id="SSF54534">
    <property type="entry name" value="FKBP-like"/>
    <property type="match status" value="1"/>
</dbReference>
<keyword evidence="7" id="KW-0175">Coiled coil</keyword>
<dbReference type="FunFam" id="3.10.50.40:FF:000004">
    <property type="entry name" value="Peptidyl-prolyl cis-trans isomerase"/>
    <property type="match status" value="1"/>
</dbReference>
<feature type="domain" description="PPIase FKBP-type" evidence="8">
    <location>
        <begin position="120"/>
        <end position="206"/>
    </location>
</feature>
<accession>A0A151JJD7</accession>
<comment type="catalytic activity">
    <reaction evidence="1 5 6">
        <text>[protein]-peptidylproline (omega=180) = [protein]-peptidylproline (omega=0)</text>
        <dbReference type="Rhea" id="RHEA:16237"/>
        <dbReference type="Rhea" id="RHEA-COMP:10747"/>
        <dbReference type="Rhea" id="RHEA-COMP:10748"/>
        <dbReference type="ChEBI" id="CHEBI:83833"/>
        <dbReference type="ChEBI" id="CHEBI:83834"/>
        <dbReference type="EC" id="5.2.1.8"/>
    </reaction>
</comment>
<evidence type="ECO:0000313" key="14">
    <source>
        <dbReference type="Proteomes" id="UP000075609"/>
    </source>
</evidence>
<evidence type="ECO:0000256" key="4">
    <source>
        <dbReference type="ARBA" id="ARBA00023235"/>
    </source>
</evidence>
<evidence type="ECO:0000256" key="6">
    <source>
        <dbReference type="RuleBase" id="RU003915"/>
    </source>
</evidence>
<dbReference type="GO" id="GO:0006457">
    <property type="term" value="P:protein folding"/>
    <property type="evidence" value="ECO:0007669"/>
    <property type="project" value="InterPro"/>
</dbReference>
<dbReference type="PANTHER" id="PTHR43811">
    <property type="entry name" value="FKBP-TYPE PEPTIDYL-PROLYL CIS-TRANS ISOMERASE FKPA"/>
    <property type="match status" value="1"/>
</dbReference>
<dbReference type="InterPro" id="IPR046357">
    <property type="entry name" value="PPIase_dom_sf"/>
</dbReference>
<dbReference type="InterPro" id="IPR000774">
    <property type="entry name" value="PPIase_FKBP_N"/>
</dbReference>
<reference evidence="9 12" key="1">
    <citation type="submission" date="2015-12" db="EMBL/GenBank/DDBJ databases">
        <authorList>
            <person name="Shamseldin A."/>
            <person name="Moawad H."/>
            <person name="Abd El-Rahim W.M."/>
            <person name="Sadowsky M.J."/>
        </authorList>
    </citation>
    <scope>NUCLEOTIDE SEQUENCE [LARGE SCALE GENOMIC DNA]</scope>
    <source>
        <strain evidence="12">2538-88</strain>
        <strain evidence="9">2756-81</strain>
    </source>
</reference>
<name>A0A151JJD7_9VIBR</name>
<dbReference type="InterPro" id="IPR001179">
    <property type="entry name" value="PPIase_FKBP_dom"/>
</dbReference>
<evidence type="ECO:0000259" key="8">
    <source>
        <dbReference type="PROSITE" id="PS50059"/>
    </source>
</evidence>
<protein>
    <recommendedName>
        <fullName evidence="6">Peptidyl-prolyl cis-trans isomerase</fullName>
        <ecNumber evidence="6">5.2.1.8</ecNumber>
    </recommendedName>
</protein>